<evidence type="ECO:0000259" key="1">
    <source>
        <dbReference type="Pfam" id="PF06568"/>
    </source>
</evidence>
<organism evidence="2 3">
    <name type="scientific">Ruegeria halocynthiae</name>
    <dbReference type="NCBI Taxonomy" id="985054"/>
    <lineage>
        <taxon>Bacteria</taxon>
        <taxon>Pseudomonadati</taxon>
        <taxon>Pseudomonadota</taxon>
        <taxon>Alphaproteobacteria</taxon>
        <taxon>Rhodobacterales</taxon>
        <taxon>Roseobacteraceae</taxon>
        <taxon>Ruegeria</taxon>
    </lineage>
</organism>
<dbReference type="AlphaFoldDB" id="A0A1H3F1C4"/>
<dbReference type="Pfam" id="PF06568">
    <property type="entry name" value="YjiS-like"/>
    <property type="match status" value="1"/>
</dbReference>
<sequence>MTMMDQPKGLSGRRRARMNVAKFFNWWRARQRNKRDLRKLAQLPTDLLRDVGLEHLRDLKSDTADHHRMF</sequence>
<protein>
    <recommendedName>
        <fullName evidence="1">YjiS-like domain-containing protein</fullName>
    </recommendedName>
</protein>
<keyword evidence="3" id="KW-1185">Reference proteome</keyword>
<dbReference type="STRING" id="985054.SAMN05444358_1135"/>
<reference evidence="3" key="1">
    <citation type="submission" date="2016-10" db="EMBL/GenBank/DDBJ databases">
        <authorList>
            <person name="Varghese N."/>
            <person name="Submissions S."/>
        </authorList>
    </citation>
    <scope>NUCLEOTIDE SEQUENCE [LARGE SCALE GENOMIC DNA]</scope>
    <source>
        <strain evidence="3">DSM 27839</strain>
    </source>
</reference>
<dbReference type="RefSeq" id="WP_074739109.1">
    <property type="nucleotide sequence ID" value="NZ_FNNP01000013.1"/>
</dbReference>
<feature type="domain" description="YjiS-like" evidence="1">
    <location>
        <begin position="24"/>
        <end position="54"/>
    </location>
</feature>
<evidence type="ECO:0000313" key="3">
    <source>
        <dbReference type="Proteomes" id="UP000183400"/>
    </source>
</evidence>
<accession>A0A1H3F1C4</accession>
<proteinExistence type="predicted"/>
<dbReference type="Proteomes" id="UP000183400">
    <property type="component" value="Unassembled WGS sequence"/>
</dbReference>
<dbReference type="EMBL" id="FNNP01000013">
    <property type="protein sequence ID" value="SDX84791.1"/>
    <property type="molecule type" value="Genomic_DNA"/>
</dbReference>
<dbReference type="InterPro" id="IPR009506">
    <property type="entry name" value="YjiS-like"/>
</dbReference>
<dbReference type="OrthoDB" id="7709162at2"/>
<evidence type="ECO:0000313" key="2">
    <source>
        <dbReference type="EMBL" id="SDX84791.1"/>
    </source>
</evidence>
<gene>
    <name evidence="2" type="ORF">SAMN05444358_1135</name>
</gene>
<name>A0A1H3F1C4_9RHOB</name>